<dbReference type="GO" id="GO:0004674">
    <property type="term" value="F:protein serine/threonine kinase activity"/>
    <property type="evidence" value="ECO:0007669"/>
    <property type="project" value="UniProtKB-KW"/>
</dbReference>
<dbReference type="Gene3D" id="3.20.200.10">
    <property type="entry name" value="MHCK/EF2 kinase"/>
    <property type="match status" value="1"/>
</dbReference>
<organism evidence="6 7">
    <name type="scientific">Edaphochlamys debaryana</name>
    <dbReference type="NCBI Taxonomy" id="47281"/>
    <lineage>
        <taxon>Eukaryota</taxon>
        <taxon>Viridiplantae</taxon>
        <taxon>Chlorophyta</taxon>
        <taxon>core chlorophytes</taxon>
        <taxon>Chlorophyceae</taxon>
        <taxon>CS clade</taxon>
        <taxon>Chlamydomonadales</taxon>
        <taxon>Chlamydomonadales incertae sedis</taxon>
        <taxon>Edaphochlamys</taxon>
    </lineage>
</organism>
<keyword evidence="7" id="KW-1185">Reference proteome</keyword>
<evidence type="ECO:0000256" key="1">
    <source>
        <dbReference type="ARBA" id="ARBA00022527"/>
    </source>
</evidence>
<dbReference type="SMART" id="SM00811">
    <property type="entry name" value="Alpha_kinase"/>
    <property type="match status" value="1"/>
</dbReference>
<dbReference type="PANTHER" id="PTHR47763:SF4">
    <property type="entry name" value="ALPHA-PROTEIN KINASE VWKA"/>
    <property type="match status" value="1"/>
</dbReference>
<dbReference type="InterPro" id="IPR004166">
    <property type="entry name" value="a-kinase_dom"/>
</dbReference>
<evidence type="ECO:0000256" key="2">
    <source>
        <dbReference type="ARBA" id="ARBA00022679"/>
    </source>
</evidence>
<dbReference type="GO" id="GO:0005524">
    <property type="term" value="F:ATP binding"/>
    <property type="evidence" value="ECO:0007669"/>
    <property type="project" value="InterPro"/>
</dbReference>
<dbReference type="SUPFAM" id="SSF53300">
    <property type="entry name" value="vWA-like"/>
    <property type="match status" value="1"/>
</dbReference>
<evidence type="ECO:0000313" key="7">
    <source>
        <dbReference type="Proteomes" id="UP000612055"/>
    </source>
</evidence>
<comment type="caution">
    <text evidence="6">The sequence shown here is derived from an EMBL/GenBank/DDBJ whole genome shotgun (WGS) entry which is preliminary data.</text>
</comment>
<dbReference type="PROSITE" id="PS50234">
    <property type="entry name" value="VWFA"/>
    <property type="match status" value="1"/>
</dbReference>
<dbReference type="PROSITE" id="PS51158">
    <property type="entry name" value="ALPHA_KINASE"/>
    <property type="match status" value="1"/>
</dbReference>
<evidence type="ECO:0000259" key="4">
    <source>
        <dbReference type="PROSITE" id="PS50234"/>
    </source>
</evidence>
<feature type="domain" description="VWFA" evidence="4">
    <location>
        <begin position="4"/>
        <end position="222"/>
    </location>
</feature>
<protein>
    <recommendedName>
        <fullName evidence="8">Alpha-type protein kinase domain-containing protein</fullName>
    </recommendedName>
</protein>
<evidence type="ECO:0000313" key="6">
    <source>
        <dbReference type="EMBL" id="KAG2498887.1"/>
    </source>
</evidence>
<accession>A0A835Y9Q2</accession>
<dbReference type="Pfam" id="PF00092">
    <property type="entry name" value="VWA"/>
    <property type="match status" value="1"/>
</dbReference>
<keyword evidence="1" id="KW-0723">Serine/threonine-protein kinase</keyword>
<evidence type="ECO:0008006" key="8">
    <source>
        <dbReference type="Google" id="ProtNLM"/>
    </source>
</evidence>
<dbReference type="SUPFAM" id="SSF56112">
    <property type="entry name" value="Protein kinase-like (PK-like)"/>
    <property type="match status" value="1"/>
</dbReference>
<dbReference type="InterPro" id="IPR011009">
    <property type="entry name" value="Kinase-like_dom_sf"/>
</dbReference>
<dbReference type="InterPro" id="IPR036465">
    <property type="entry name" value="vWFA_dom_sf"/>
</dbReference>
<feature type="domain" description="Alpha-type protein kinase" evidence="5">
    <location>
        <begin position="288"/>
        <end position="523"/>
    </location>
</feature>
<proteinExistence type="predicted"/>
<dbReference type="Proteomes" id="UP000612055">
    <property type="component" value="Unassembled WGS sequence"/>
</dbReference>
<dbReference type="Gene3D" id="3.30.200.20">
    <property type="entry name" value="Phosphorylase Kinase, domain 1"/>
    <property type="match status" value="1"/>
</dbReference>
<gene>
    <name evidence="6" type="ORF">HYH03_003078</name>
</gene>
<evidence type="ECO:0000259" key="5">
    <source>
        <dbReference type="PROSITE" id="PS51158"/>
    </source>
</evidence>
<reference evidence="6" key="1">
    <citation type="journal article" date="2020" name="bioRxiv">
        <title>Comparative genomics of Chlamydomonas.</title>
        <authorList>
            <person name="Craig R.J."/>
            <person name="Hasan A.R."/>
            <person name="Ness R.W."/>
            <person name="Keightley P.D."/>
        </authorList>
    </citation>
    <scope>NUCLEOTIDE SEQUENCE</scope>
    <source>
        <strain evidence="6">CCAP 11/70</strain>
    </source>
</reference>
<dbReference type="OrthoDB" id="544387at2759"/>
<dbReference type="InterPro" id="IPR002035">
    <property type="entry name" value="VWF_A"/>
</dbReference>
<dbReference type="InterPro" id="IPR052969">
    <property type="entry name" value="Thr-specific_kinase-like"/>
</dbReference>
<evidence type="ECO:0000256" key="3">
    <source>
        <dbReference type="ARBA" id="ARBA00022777"/>
    </source>
</evidence>
<dbReference type="EMBL" id="JAEHOE010000008">
    <property type="protein sequence ID" value="KAG2498887.1"/>
    <property type="molecule type" value="Genomic_DNA"/>
</dbReference>
<dbReference type="Gene3D" id="3.40.50.410">
    <property type="entry name" value="von Willebrand factor, type A domain"/>
    <property type="match status" value="1"/>
</dbReference>
<sequence length="641" mass="71063">MKMDLVFVIDVTRSMQPYWDAVVKRVNSLVSQIEAMHRYAQDNVRVGFVGYRDFKDKPQFEVLPLQAAQGGSIAAASLEWLGRVRCEGGDDFAEDVHGALEKAGSAEMGWGNGTSTRTVVLITDAPGHGERLRRGLESIRIRDDHPNHDSDGSELKRLLRHLREKVQVQKLLFLHAGAKYKGHTLTRPMADQFVEDCGDPAFVKQADWEGEAMMVESVVTTVIESFSRSMVSGVKAGGTKAERPYTIDPAKPDWDKLKAVKVKSLTCHDVNTATFSLLGLIEMIKKGNHLRTRGKELHDEACIKIAPNPFAMGSTRLAYYAQYYPFGEGGGEEGRDVVVKEFISRAKGANSAMETQTVATILAHQFNAAAKDAGLNLPEVRYAECDMLCVPQVDNPKLLRFLMVEPLLVGVMRKWNNNAGIVYAPDPQLHLQAFSHWTYEVTDKKLMVVDVQGFKMPAEGSAAPRILLVDPAIHCVGTDYFTSTNCGGEGGAGFDLFLESHRNPKTHYCGKACKAVRDKFKAFRKKQHEEAEQAERTRRAFSCLRVVPDRASPGGTASTSPLVDKKLGQLKPALKAHEECSKLLAGRALPVPGALFQAIEDCLKHRLMAPERVAELHRRRVEGNIGRHDWFDSMGNLTRVN</sequence>
<dbReference type="Pfam" id="PF02816">
    <property type="entry name" value="Alpha_kinase"/>
    <property type="match status" value="1"/>
</dbReference>
<name>A0A835Y9Q2_9CHLO</name>
<dbReference type="PANTHER" id="PTHR47763">
    <property type="entry name" value="ALPHA-PROTEIN KINASE VWKA"/>
    <property type="match status" value="1"/>
</dbReference>
<keyword evidence="3" id="KW-0418">Kinase</keyword>
<dbReference type="AlphaFoldDB" id="A0A835Y9Q2"/>
<keyword evidence="2" id="KW-0808">Transferase</keyword>
<dbReference type="CDD" id="cd00198">
    <property type="entry name" value="vWFA"/>
    <property type="match status" value="1"/>
</dbReference>